<accession>A0ABX6K6J8</accession>
<protein>
    <submittedName>
        <fullName evidence="2">Prepilin peptidase</fullName>
    </submittedName>
</protein>
<dbReference type="InterPro" id="IPR038338">
    <property type="entry name" value="PriC_sf"/>
</dbReference>
<proteinExistence type="predicted"/>
<evidence type="ECO:0000313" key="2">
    <source>
        <dbReference type="EMBL" id="QIR05736.1"/>
    </source>
</evidence>
<organism evidence="2 3">
    <name type="scientific">Salinivibrio costicola</name>
    <name type="common">Vibrio costicola</name>
    <dbReference type="NCBI Taxonomy" id="51367"/>
    <lineage>
        <taxon>Bacteria</taxon>
        <taxon>Pseudomonadati</taxon>
        <taxon>Pseudomonadota</taxon>
        <taxon>Gammaproteobacteria</taxon>
        <taxon>Vibrionales</taxon>
        <taxon>Vibrionaceae</taxon>
        <taxon>Salinivibrio</taxon>
    </lineage>
</organism>
<dbReference type="InterPro" id="IPR010890">
    <property type="entry name" value="PriC"/>
</dbReference>
<dbReference type="Gene3D" id="1.20.1270.340">
    <property type="match status" value="1"/>
</dbReference>
<keyword evidence="1" id="KW-0175">Coiled coil</keyword>
<keyword evidence="3" id="KW-1185">Reference proteome</keyword>
<gene>
    <name evidence="2" type="ORF">HBA18_04770</name>
</gene>
<dbReference type="Proteomes" id="UP000501408">
    <property type="component" value="Chromosome 1"/>
</dbReference>
<name>A0ABX6K6J8_SALCS</name>
<dbReference type="RefSeq" id="WP_167314164.1">
    <property type="nucleotide sequence ID" value="NZ_CP050266.1"/>
</dbReference>
<reference evidence="2 3" key="1">
    <citation type="submission" date="2020-03" db="EMBL/GenBank/DDBJ databases">
        <title>Genome mining reveals the biosynthetic pathways of PHA and ectoines of the halophilic strain Salinivibrio costicola M318 isolated from fermented shrimp paste.</title>
        <authorList>
            <person name="Doan T.V."/>
            <person name="Tran L.T."/>
            <person name="Trieu T.A."/>
            <person name="Nguyen Q.V."/>
            <person name="Quach T.N."/>
            <person name="Phi T.Q."/>
            <person name="Kumar S."/>
        </authorList>
    </citation>
    <scope>NUCLEOTIDE SEQUENCE [LARGE SCALE GENOMIC DNA]</scope>
    <source>
        <strain evidence="2 3">M318</strain>
    </source>
</reference>
<dbReference type="EMBL" id="CP050266">
    <property type="protein sequence ID" value="QIR05736.1"/>
    <property type="molecule type" value="Genomic_DNA"/>
</dbReference>
<dbReference type="Pfam" id="PF07445">
    <property type="entry name" value="PriC"/>
    <property type="match status" value="1"/>
</dbReference>
<sequence>MKAQLETMHQLLDQLAKRAAEVDRRRGEANAPLFSIQLFQCQGKLLTPCVNEAQGLLNVMRRDDEQGLLTEARATHICETLLAQISALQRELATLPLRKQEQATRGRRRQSIGELYQELAKHQDWERRLEDKLRDATASVDAASTPAVRQDYQKQVLALEQRLARCRQARERIESTISYRERKT</sequence>
<evidence type="ECO:0000256" key="1">
    <source>
        <dbReference type="SAM" id="Coils"/>
    </source>
</evidence>
<evidence type="ECO:0000313" key="3">
    <source>
        <dbReference type="Proteomes" id="UP000501408"/>
    </source>
</evidence>
<feature type="coiled-coil region" evidence="1">
    <location>
        <begin position="149"/>
        <end position="176"/>
    </location>
</feature>